<dbReference type="SUPFAM" id="SSF75005">
    <property type="entry name" value="Arabinanase/levansucrase/invertase"/>
    <property type="match status" value="1"/>
</dbReference>
<accession>A0A918MIK8</accession>
<dbReference type="InterPro" id="IPR023296">
    <property type="entry name" value="Glyco_hydro_beta-prop_sf"/>
</dbReference>
<keyword evidence="4" id="KW-1185">Reference proteome</keyword>
<dbReference type="GO" id="GO:0045493">
    <property type="term" value="P:xylan catabolic process"/>
    <property type="evidence" value="ECO:0007669"/>
    <property type="project" value="UniProtKB-KW"/>
</dbReference>
<gene>
    <name evidence="3" type="ORF">GCM10007383_11880</name>
</gene>
<dbReference type="CDD" id="cd08994">
    <property type="entry name" value="GH43_62_32_68_117_130-like"/>
    <property type="match status" value="1"/>
</dbReference>
<dbReference type="PANTHER" id="PTHR43772">
    <property type="entry name" value="ENDO-1,4-BETA-XYLANASE"/>
    <property type="match status" value="1"/>
</dbReference>
<name>A0A918MIK8_9FLAO</name>
<dbReference type="InterPro" id="IPR052176">
    <property type="entry name" value="Glycosyl_Hydrlase_43_Enz"/>
</dbReference>
<evidence type="ECO:0000256" key="2">
    <source>
        <dbReference type="ARBA" id="ARBA00023277"/>
    </source>
</evidence>
<keyword evidence="1" id="KW-0624">Polysaccharide degradation</keyword>
<dbReference type="AlphaFoldDB" id="A0A918MIK8"/>
<evidence type="ECO:0000256" key="1">
    <source>
        <dbReference type="ARBA" id="ARBA00022651"/>
    </source>
</evidence>
<evidence type="ECO:0000313" key="4">
    <source>
        <dbReference type="Proteomes" id="UP000634668"/>
    </source>
</evidence>
<comment type="caution">
    <text evidence="3">The sequence shown here is derived from an EMBL/GenBank/DDBJ whole genome shotgun (WGS) entry which is preliminary data.</text>
</comment>
<sequence>MGFAQEKEDDLKLNGVFKRISEDNIFKTAGYYNWGSSIIKESDGKYHLFYSRWKKEYGFTGWLTHSEIAHATSNTPAGPWKYKETVLKGRGVGYWDGITAHNPKIKYFEGKFYLYYIATNMGGKDYAEKELVETAKVGYNHPNWKILRPNQRTGVAVSNSLNGPWNSMEKPLVEPAGPITTLTVNPAIDRGKDGKYYLVVKGDKPNDKNFVRNQAVAISDHPVGPFAIQEKPVIDYMDTEDMSIWFDENRNRFYGVFHAHNFVGLVTSENGMDWEKANNFVVMEKHIERIDGTAIIPDRMERPFIYHENGVPKVLTLAIKKGDESYSVFIPIK</sequence>
<reference evidence="3" key="2">
    <citation type="submission" date="2020-09" db="EMBL/GenBank/DDBJ databases">
        <authorList>
            <person name="Sun Q."/>
            <person name="Kim S."/>
        </authorList>
    </citation>
    <scope>NUCLEOTIDE SEQUENCE</scope>
    <source>
        <strain evidence="3">KCTC 12113</strain>
    </source>
</reference>
<keyword evidence="1" id="KW-0858">Xylan degradation</keyword>
<organism evidence="3 4">
    <name type="scientific">Arenibacter certesii</name>
    <dbReference type="NCBI Taxonomy" id="228955"/>
    <lineage>
        <taxon>Bacteria</taxon>
        <taxon>Pseudomonadati</taxon>
        <taxon>Bacteroidota</taxon>
        <taxon>Flavobacteriia</taxon>
        <taxon>Flavobacteriales</taxon>
        <taxon>Flavobacteriaceae</taxon>
        <taxon>Arenibacter</taxon>
    </lineage>
</organism>
<dbReference type="PANTHER" id="PTHR43772:SF2">
    <property type="entry name" value="PUTATIVE (AFU_ORTHOLOGUE AFUA_2G04480)-RELATED"/>
    <property type="match status" value="1"/>
</dbReference>
<keyword evidence="2" id="KW-0119">Carbohydrate metabolism</keyword>
<reference evidence="3" key="1">
    <citation type="journal article" date="2014" name="Int. J. Syst. Evol. Microbiol.">
        <title>Complete genome sequence of Corynebacterium casei LMG S-19264T (=DSM 44701T), isolated from a smear-ripened cheese.</title>
        <authorList>
            <consortium name="US DOE Joint Genome Institute (JGI-PGF)"/>
            <person name="Walter F."/>
            <person name="Albersmeier A."/>
            <person name="Kalinowski J."/>
            <person name="Ruckert C."/>
        </authorList>
    </citation>
    <scope>NUCLEOTIDE SEQUENCE</scope>
    <source>
        <strain evidence="3">KCTC 12113</strain>
    </source>
</reference>
<proteinExistence type="predicted"/>
<dbReference type="EMBL" id="BMWP01000006">
    <property type="protein sequence ID" value="GGW28199.1"/>
    <property type="molecule type" value="Genomic_DNA"/>
</dbReference>
<evidence type="ECO:0000313" key="3">
    <source>
        <dbReference type="EMBL" id="GGW28199.1"/>
    </source>
</evidence>
<dbReference type="Gene3D" id="2.115.10.20">
    <property type="entry name" value="Glycosyl hydrolase domain, family 43"/>
    <property type="match status" value="1"/>
</dbReference>
<protein>
    <submittedName>
        <fullName evidence="3">Sucrase</fullName>
    </submittedName>
</protein>
<dbReference type="Proteomes" id="UP000634668">
    <property type="component" value="Unassembled WGS sequence"/>
</dbReference>